<keyword evidence="2" id="KW-1133">Transmembrane helix</keyword>
<dbReference type="Proteomes" id="UP000190037">
    <property type="component" value="Unassembled WGS sequence"/>
</dbReference>
<evidence type="ECO:0000256" key="1">
    <source>
        <dbReference type="SAM" id="MobiDB-lite"/>
    </source>
</evidence>
<dbReference type="OrthoDB" id="4350566at2"/>
<keyword evidence="2" id="KW-0472">Membrane</keyword>
<dbReference type="EMBL" id="MWQN01000001">
    <property type="protein sequence ID" value="OPC81165.1"/>
    <property type="molecule type" value="Genomic_DNA"/>
</dbReference>
<feature type="region of interest" description="Disordered" evidence="1">
    <location>
        <begin position="331"/>
        <end position="362"/>
    </location>
</feature>
<feature type="transmembrane region" description="Helical" evidence="2">
    <location>
        <begin position="229"/>
        <end position="249"/>
    </location>
</feature>
<name>A0A1T3NWL3_9ACTN</name>
<accession>A0A1T3NWL3</accession>
<evidence type="ECO:0000313" key="3">
    <source>
        <dbReference type="EMBL" id="OPC81165.1"/>
    </source>
</evidence>
<sequence>MSSTTARSITRRPSRARSRLPASTPGRLVALALLSVLALIPVCALSVVMADRSRATTAELRDRRIPAVLALDQAAAALTEADRATATSLVSGAFSLTGPGQDYQDAVKRANRYLNVATDLHRDDPKARAQLTGINALVVEYTIMVGLAQTGGDGPLSLANVFYASDLRRSIVAGLYAQRGTDLDEIRAARSTWWVGTYVAVPFGATAFLALLLLLFAHRYVRRRFRRRTSPPLLLGAAALAALIVWTVLHAQTTHDRLVEATGRGVTGQSALWQARTAVHEVVGSTALDLASGGVPRTSDEQAGPTRQVLAKPLPAAGERALTALGALREAEKRARAETPPGGTRDGGAGAATVTGRSPERMSGAADDAEAALADALITGRRETDAALAEAADDGGLTVGGPAMCAGVLVLALAGVLVRRFEYGGLR</sequence>
<feature type="transmembrane region" description="Helical" evidence="2">
    <location>
        <begin position="399"/>
        <end position="418"/>
    </location>
</feature>
<keyword evidence="4" id="KW-1185">Reference proteome</keyword>
<evidence type="ECO:0000313" key="4">
    <source>
        <dbReference type="Proteomes" id="UP000190037"/>
    </source>
</evidence>
<proteinExistence type="predicted"/>
<comment type="caution">
    <text evidence="3">The sequence shown here is derived from an EMBL/GenBank/DDBJ whole genome shotgun (WGS) entry which is preliminary data.</text>
</comment>
<dbReference type="RefSeq" id="WP_143657912.1">
    <property type="nucleotide sequence ID" value="NZ_MWQN01000001.1"/>
</dbReference>
<keyword evidence="2" id="KW-0812">Transmembrane</keyword>
<dbReference type="AlphaFoldDB" id="A0A1T3NWL3"/>
<protein>
    <submittedName>
        <fullName evidence="3">Uncharacterized protein</fullName>
    </submittedName>
</protein>
<evidence type="ECO:0000256" key="2">
    <source>
        <dbReference type="SAM" id="Phobius"/>
    </source>
</evidence>
<feature type="region of interest" description="Disordered" evidence="1">
    <location>
        <begin position="1"/>
        <end position="21"/>
    </location>
</feature>
<reference evidence="3 4" key="1">
    <citation type="submission" date="2017-03" db="EMBL/GenBank/DDBJ databases">
        <title>Draft genome sequence of Streptomyces scabrisporus NF3, endophyte isolated from Amphipterygium adstringens.</title>
        <authorList>
            <person name="Vazquez M."/>
            <person name="Ceapa C.D."/>
            <person name="Rodriguez Luna D."/>
            <person name="Sanchez Esquivel S."/>
        </authorList>
    </citation>
    <scope>NUCLEOTIDE SEQUENCE [LARGE SCALE GENOMIC DNA]</scope>
    <source>
        <strain evidence="3 4">NF3</strain>
    </source>
</reference>
<gene>
    <name evidence="3" type="ORF">B4N89_09560</name>
</gene>
<feature type="transmembrane region" description="Helical" evidence="2">
    <location>
        <begin position="193"/>
        <end position="217"/>
    </location>
</feature>
<feature type="compositionally biased region" description="Basic residues" evidence="1">
    <location>
        <begin position="9"/>
        <end position="18"/>
    </location>
</feature>
<dbReference type="STRING" id="159449.B4N89_09560"/>
<organism evidence="3 4">
    <name type="scientific">Embleya scabrispora</name>
    <dbReference type="NCBI Taxonomy" id="159449"/>
    <lineage>
        <taxon>Bacteria</taxon>
        <taxon>Bacillati</taxon>
        <taxon>Actinomycetota</taxon>
        <taxon>Actinomycetes</taxon>
        <taxon>Kitasatosporales</taxon>
        <taxon>Streptomycetaceae</taxon>
        <taxon>Embleya</taxon>
    </lineage>
</organism>